<name>A0ABY4I1I4_CHIFI</name>
<dbReference type="EMBL" id="CP095855">
    <property type="protein sequence ID" value="UPK69949.1"/>
    <property type="molecule type" value="Genomic_DNA"/>
</dbReference>
<organism evidence="4 5">
    <name type="scientific">Chitinophaga filiformis</name>
    <name type="common">Myxococcus filiformis</name>
    <name type="synonym">Flexibacter filiformis</name>
    <dbReference type="NCBI Taxonomy" id="104663"/>
    <lineage>
        <taxon>Bacteria</taxon>
        <taxon>Pseudomonadati</taxon>
        <taxon>Bacteroidota</taxon>
        <taxon>Chitinophagia</taxon>
        <taxon>Chitinophagales</taxon>
        <taxon>Chitinophagaceae</taxon>
        <taxon>Chitinophaga</taxon>
    </lineage>
</organism>
<accession>A0ABY4I1I4</accession>
<dbReference type="SUPFAM" id="SSF55729">
    <property type="entry name" value="Acyl-CoA N-acyltransferases (Nat)"/>
    <property type="match status" value="1"/>
</dbReference>
<keyword evidence="1" id="KW-0808">Transferase</keyword>
<keyword evidence="5" id="KW-1185">Reference proteome</keyword>
<dbReference type="InterPro" id="IPR000182">
    <property type="entry name" value="GNAT_dom"/>
</dbReference>
<evidence type="ECO:0000313" key="4">
    <source>
        <dbReference type="EMBL" id="UPK69949.1"/>
    </source>
</evidence>
<reference evidence="4 5" key="1">
    <citation type="submission" date="2022-04" db="EMBL/GenBank/DDBJ databases">
        <title>The arsenic-methylating capacity of Chitinophaga filiformis YT5 during chitin decomposition.</title>
        <authorList>
            <person name="Chen G."/>
            <person name="Liang Y."/>
        </authorList>
    </citation>
    <scope>NUCLEOTIDE SEQUENCE [LARGE SCALE GENOMIC DNA]</scope>
    <source>
        <strain evidence="4 5">YT5</strain>
    </source>
</reference>
<protein>
    <submittedName>
        <fullName evidence="4">GNAT family N-acetyltransferase</fullName>
    </submittedName>
</protein>
<dbReference type="PANTHER" id="PTHR43877:SF2">
    <property type="entry name" value="AMINOALKYLPHOSPHONATE N-ACETYLTRANSFERASE-RELATED"/>
    <property type="match status" value="1"/>
</dbReference>
<dbReference type="RefSeq" id="WP_247812211.1">
    <property type="nucleotide sequence ID" value="NZ_CP095855.1"/>
</dbReference>
<dbReference type="InterPro" id="IPR050832">
    <property type="entry name" value="Bact_Acetyltransf"/>
</dbReference>
<evidence type="ECO:0000256" key="2">
    <source>
        <dbReference type="ARBA" id="ARBA00023315"/>
    </source>
</evidence>
<gene>
    <name evidence="4" type="ORF">MYF79_01425</name>
</gene>
<dbReference type="Proteomes" id="UP000830198">
    <property type="component" value="Chromosome"/>
</dbReference>
<dbReference type="PANTHER" id="PTHR43877">
    <property type="entry name" value="AMINOALKYLPHOSPHONATE N-ACETYLTRANSFERASE-RELATED-RELATED"/>
    <property type="match status" value="1"/>
</dbReference>
<proteinExistence type="predicted"/>
<dbReference type="CDD" id="cd04301">
    <property type="entry name" value="NAT_SF"/>
    <property type="match status" value="1"/>
</dbReference>
<feature type="domain" description="N-acetyltransferase" evidence="3">
    <location>
        <begin position="15"/>
        <end position="160"/>
    </location>
</feature>
<dbReference type="InterPro" id="IPR016181">
    <property type="entry name" value="Acyl_CoA_acyltransferase"/>
</dbReference>
<keyword evidence="2" id="KW-0012">Acyltransferase</keyword>
<evidence type="ECO:0000313" key="5">
    <source>
        <dbReference type="Proteomes" id="UP000830198"/>
    </source>
</evidence>
<dbReference type="Gene3D" id="3.40.630.30">
    <property type="match status" value="1"/>
</dbReference>
<evidence type="ECO:0000256" key="1">
    <source>
        <dbReference type="ARBA" id="ARBA00022679"/>
    </source>
</evidence>
<dbReference type="Pfam" id="PF00583">
    <property type="entry name" value="Acetyltransf_1"/>
    <property type="match status" value="1"/>
</dbReference>
<dbReference type="PROSITE" id="PS51186">
    <property type="entry name" value="GNAT"/>
    <property type="match status" value="1"/>
</dbReference>
<evidence type="ECO:0000259" key="3">
    <source>
        <dbReference type="PROSITE" id="PS51186"/>
    </source>
</evidence>
<sequence length="160" mass="17973">MGDIDHGNQVAMMNLVYTNSTQSDFQKLCLELEKELFERDGDLADVNYEINKAGYMENAVVLYIDGLAVGCGAFRNYTGDAVEIKRMYVIPSYRRNNVASEILAALENSSRIKGFKEALLETGKNQPEAIAFYLKHGYAEIEKFGGYVDSENSICFKKLL</sequence>